<sequence length="225" mass="26597">MGSTQHPDFEENFLLKPSKVDDLFKFLDEIAKANKMEKKKDEKVEVDLSAGVTETNFLVMERCPLGLKKPSFKKTSVVSNLNQMTFMRQIDMTSDQRNTARIERVRVANNYRRLGNAEFRKPNYEKAIEMYSKGLQYISDTEVLYLNRALCYVKKREYKRAIIDIDFVLYHLDFHSLRGWLYKAGTLKRMNNEAGYKECADNARRFNREFVGFVDKFLEKMRTDF</sequence>
<feature type="repeat" description="TPR" evidence="1">
    <location>
        <begin position="108"/>
        <end position="141"/>
    </location>
</feature>
<evidence type="ECO:0000313" key="2">
    <source>
        <dbReference type="EMBL" id="TDG48794.1"/>
    </source>
</evidence>
<dbReference type="STRING" id="7232.A0A484BJG3"/>
<keyword evidence="1" id="KW-0802">TPR repeat</keyword>
<dbReference type="AlphaFoldDB" id="A0A484BJG3"/>
<dbReference type="GO" id="GO:0007288">
    <property type="term" value="P:sperm axoneme assembly"/>
    <property type="evidence" value="ECO:0007669"/>
    <property type="project" value="TreeGrafter"/>
</dbReference>
<proteinExistence type="predicted"/>
<evidence type="ECO:0000313" key="3">
    <source>
        <dbReference type="Proteomes" id="UP000295192"/>
    </source>
</evidence>
<dbReference type="SMART" id="SM00028">
    <property type="entry name" value="TPR"/>
    <property type="match status" value="2"/>
</dbReference>
<keyword evidence="3" id="KW-1185">Reference proteome</keyword>
<dbReference type="InterPro" id="IPR043195">
    <property type="entry name" value="TTC12"/>
</dbReference>
<protein>
    <submittedName>
        <fullName evidence="2">Uncharacterized protein</fullName>
    </submittedName>
</protein>
<dbReference type="PANTHER" id="PTHR46540">
    <property type="entry name" value="TETRATRICOPEPTIDE REPEAT PROTEIN 12"/>
    <property type="match status" value="1"/>
</dbReference>
<dbReference type="GO" id="GO:0005813">
    <property type="term" value="C:centrosome"/>
    <property type="evidence" value="ECO:0007669"/>
    <property type="project" value="TreeGrafter"/>
</dbReference>
<dbReference type="OrthoDB" id="2017782at2759"/>
<comment type="caution">
    <text evidence="2">The sequence shown here is derived from an EMBL/GenBank/DDBJ whole genome shotgun (WGS) entry which is preliminary data.</text>
</comment>
<dbReference type="PROSITE" id="PS50005">
    <property type="entry name" value="TPR"/>
    <property type="match status" value="1"/>
</dbReference>
<gene>
    <name evidence="2" type="ORF">AWZ03_004697</name>
</gene>
<dbReference type="GO" id="GO:0070286">
    <property type="term" value="P:axonemal dynein complex assembly"/>
    <property type="evidence" value="ECO:0007669"/>
    <property type="project" value="TreeGrafter"/>
</dbReference>
<evidence type="ECO:0000256" key="1">
    <source>
        <dbReference type="PROSITE-ProRule" id="PRU00339"/>
    </source>
</evidence>
<dbReference type="KEGG" id="dnv:108652005"/>
<dbReference type="OMA" id="QISFMRQ"/>
<dbReference type="InterPro" id="IPR011990">
    <property type="entry name" value="TPR-like_helical_dom_sf"/>
</dbReference>
<accession>A0A484BJG3</accession>
<dbReference type="Gene3D" id="1.25.40.10">
    <property type="entry name" value="Tetratricopeptide repeat domain"/>
    <property type="match status" value="1"/>
</dbReference>
<dbReference type="InterPro" id="IPR019734">
    <property type="entry name" value="TPR_rpt"/>
</dbReference>
<dbReference type="Proteomes" id="UP000295192">
    <property type="component" value="Unassembled WGS sequence"/>
</dbReference>
<dbReference type="EMBL" id="LSRL02000029">
    <property type="protein sequence ID" value="TDG48794.1"/>
    <property type="molecule type" value="Genomic_DNA"/>
</dbReference>
<name>A0A484BJG3_DRONA</name>
<dbReference type="GO" id="GO:0005737">
    <property type="term" value="C:cytoplasm"/>
    <property type="evidence" value="ECO:0007669"/>
    <property type="project" value="TreeGrafter"/>
</dbReference>
<dbReference type="SUPFAM" id="SSF48452">
    <property type="entry name" value="TPR-like"/>
    <property type="match status" value="1"/>
</dbReference>
<organism evidence="2 3">
    <name type="scientific">Drosophila navojoa</name>
    <name type="common">Fruit fly</name>
    <dbReference type="NCBI Taxonomy" id="7232"/>
    <lineage>
        <taxon>Eukaryota</taxon>
        <taxon>Metazoa</taxon>
        <taxon>Ecdysozoa</taxon>
        <taxon>Arthropoda</taxon>
        <taxon>Hexapoda</taxon>
        <taxon>Insecta</taxon>
        <taxon>Pterygota</taxon>
        <taxon>Neoptera</taxon>
        <taxon>Endopterygota</taxon>
        <taxon>Diptera</taxon>
        <taxon>Brachycera</taxon>
        <taxon>Muscomorpha</taxon>
        <taxon>Ephydroidea</taxon>
        <taxon>Drosophilidae</taxon>
        <taxon>Drosophila</taxon>
    </lineage>
</organism>
<reference evidence="2 3" key="1">
    <citation type="journal article" date="2019" name="J. Hered.">
        <title>An Improved Genome Assembly for Drosophila navojoa, the Basal Species in the mojavensis Cluster.</title>
        <authorList>
            <person name="Vanderlinde T."/>
            <person name="Dupim E.G."/>
            <person name="Nazario-Yepiz N.O."/>
            <person name="Carvalho A.B."/>
        </authorList>
    </citation>
    <scope>NUCLEOTIDE SEQUENCE [LARGE SCALE GENOMIC DNA]</scope>
    <source>
        <strain evidence="2">Navoj_Jal97</strain>
        <tissue evidence="2">Whole organism</tissue>
    </source>
</reference>
<dbReference type="PANTHER" id="PTHR46540:SF1">
    <property type="entry name" value="TETRATRICOPEPTIDE REPEAT PROTEIN 12"/>
    <property type="match status" value="1"/>
</dbReference>